<dbReference type="HOGENOM" id="CLU_2725032_0_0_1"/>
<keyword evidence="3" id="KW-1185">Reference proteome</keyword>
<dbReference type="EMBL" id="ABJB010432540">
    <property type="status" value="NOT_ANNOTATED_CDS"/>
    <property type="molecule type" value="Genomic_DNA"/>
</dbReference>
<gene>
    <name evidence="1" type="ORF">IscW_ISCW023782</name>
</gene>
<dbReference type="PaxDb" id="6945-B7QJV7"/>
<evidence type="ECO:0000313" key="1">
    <source>
        <dbReference type="EMBL" id="EEC19129.1"/>
    </source>
</evidence>
<dbReference type="EnsemblMetazoa" id="ISCW023782-RA">
    <property type="protein sequence ID" value="ISCW023782-PA"/>
    <property type="gene ID" value="ISCW023782"/>
</dbReference>
<organism>
    <name type="scientific">Ixodes scapularis</name>
    <name type="common">Black-legged tick</name>
    <name type="synonym">Deer tick</name>
    <dbReference type="NCBI Taxonomy" id="6945"/>
    <lineage>
        <taxon>Eukaryota</taxon>
        <taxon>Metazoa</taxon>
        <taxon>Ecdysozoa</taxon>
        <taxon>Arthropoda</taxon>
        <taxon>Chelicerata</taxon>
        <taxon>Arachnida</taxon>
        <taxon>Acari</taxon>
        <taxon>Parasitiformes</taxon>
        <taxon>Ixodida</taxon>
        <taxon>Ixodoidea</taxon>
        <taxon>Ixodidae</taxon>
        <taxon>Ixodinae</taxon>
        <taxon>Ixodes</taxon>
    </lineage>
</organism>
<accession>B7QJV7</accession>
<dbReference type="InParanoid" id="B7QJV7"/>
<sequence length="72" mass="8322">MCRKSCHVSNNEIRKYTLSTLSGKRITGAQVTVVSLHIRTLPPLWELVIFTPVLAEIKKKIMSHFLMFDYTE</sequence>
<dbReference type="EMBL" id="DS954789">
    <property type="protein sequence ID" value="EEC19129.1"/>
    <property type="molecule type" value="Genomic_DNA"/>
</dbReference>
<evidence type="ECO:0000313" key="3">
    <source>
        <dbReference type="Proteomes" id="UP000001555"/>
    </source>
</evidence>
<dbReference type="VEuPathDB" id="VectorBase:ISCI023782"/>
<name>B7QJV7_IXOSC</name>
<reference evidence="2" key="2">
    <citation type="submission" date="2020-05" db="UniProtKB">
        <authorList>
            <consortium name="EnsemblMetazoa"/>
        </authorList>
    </citation>
    <scope>IDENTIFICATION</scope>
    <source>
        <strain evidence="2">wikel</strain>
    </source>
</reference>
<dbReference type="Proteomes" id="UP000001555">
    <property type="component" value="Unassembled WGS sequence"/>
</dbReference>
<protein>
    <submittedName>
        <fullName evidence="1 2">Uncharacterized protein</fullName>
    </submittedName>
</protein>
<dbReference type="AlphaFoldDB" id="B7QJV7"/>
<reference evidence="1 3" key="1">
    <citation type="submission" date="2008-03" db="EMBL/GenBank/DDBJ databases">
        <title>Annotation of Ixodes scapularis.</title>
        <authorList>
            <consortium name="Ixodes scapularis Genome Project Consortium"/>
            <person name="Caler E."/>
            <person name="Hannick L.I."/>
            <person name="Bidwell S."/>
            <person name="Joardar V."/>
            <person name="Thiagarajan M."/>
            <person name="Amedeo P."/>
            <person name="Galinsky K.J."/>
            <person name="Schobel S."/>
            <person name="Inman J."/>
            <person name="Hostetler J."/>
            <person name="Miller J."/>
            <person name="Hammond M."/>
            <person name="Megy K."/>
            <person name="Lawson D."/>
            <person name="Kodira C."/>
            <person name="Sutton G."/>
            <person name="Meyer J."/>
            <person name="Hill C.A."/>
            <person name="Birren B."/>
            <person name="Nene V."/>
            <person name="Collins F."/>
            <person name="Alarcon-Chaidez F."/>
            <person name="Wikel S."/>
            <person name="Strausberg R."/>
        </authorList>
    </citation>
    <scope>NUCLEOTIDE SEQUENCE [LARGE SCALE GENOMIC DNA]</scope>
    <source>
        <strain evidence="3">Wikel</strain>
        <strain evidence="1">Wikel colony</strain>
    </source>
</reference>
<dbReference type="VEuPathDB" id="VectorBase:ISCW023782"/>
<proteinExistence type="predicted"/>
<evidence type="ECO:0000313" key="2">
    <source>
        <dbReference type="EnsemblMetazoa" id="ISCW023782-PA"/>
    </source>
</evidence>